<evidence type="ECO:0008006" key="4">
    <source>
        <dbReference type="Google" id="ProtNLM"/>
    </source>
</evidence>
<sequence>MAWDEWERLKASAAERNATGTQLNGVPVDHVEEGDLRVSQTDLAAVGNEAHTLYERLRKEGRVAVPASDRAAGDLSGQGFALGGALKHVSNRWEKQLGSLLDACAHISNHMDVSGRIHQDDDHWIRRSMSSINTLDQGFDESYAPAGAKNPAYAEKDAKDTKGKDGN</sequence>
<proteinExistence type="predicted"/>
<reference evidence="3" key="1">
    <citation type="journal article" date="2019" name="Int. J. Syst. Evol. Microbiol.">
        <title>The Global Catalogue of Microorganisms (GCM) 10K type strain sequencing project: providing services to taxonomists for standard genome sequencing and annotation.</title>
        <authorList>
            <consortium name="The Broad Institute Genomics Platform"/>
            <consortium name="The Broad Institute Genome Sequencing Center for Infectious Disease"/>
            <person name="Wu L."/>
            <person name="Ma J."/>
        </authorList>
    </citation>
    <scope>NUCLEOTIDE SEQUENCE [LARGE SCALE GENOMIC DNA]</scope>
    <source>
        <strain evidence="3">PCU 266</strain>
    </source>
</reference>
<comment type="caution">
    <text evidence="2">The sequence shown here is derived from an EMBL/GenBank/DDBJ whole genome shotgun (WGS) entry which is preliminary data.</text>
</comment>
<accession>A0ABW0AM30</accession>
<dbReference type="EMBL" id="JBHSKP010000018">
    <property type="protein sequence ID" value="MFC5154840.1"/>
    <property type="molecule type" value="Genomic_DNA"/>
</dbReference>
<evidence type="ECO:0000313" key="3">
    <source>
        <dbReference type="Proteomes" id="UP001596160"/>
    </source>
</evidence>
<organism evidence="2 3">
    <name type="scientific">Streptomyces amakusaensis</name>
    <dbReference type="NCBI Taxonomy" id="67271"/>
    <lineage>
        <taxon>Bacteria</taxon>
        <taxon>Bacillati</taxon>
        <taxon>Actinomycetota</taxon>
        <taxon>Actinomycetes</taxon>
        <taxon>Kitasatosporales</taxon>
        <taxon>Streptomycetaceae</taxon>
        <taxon>Streptomyces</taxon>
    </lineage>
</organism>
<evidence type="ECO:0000256" key="1">
    <source>
        <dbReference type="SAM" id="MobiDB-lite"/>
    </source>
</evidence>
<protein>
    <recommendedName>
        <fullName evidence="4">AG1 protein</fullName>
    </recommendedName>
</protein>
<evidence type="ECO:0000313" key="2">
    <source>
        <dbReference type="EMBL" id="MFC5154840.1"/>
    </source>
</evidence>
<feature type="region of interest" description="Disordered" evidence="1">
    <location>
        <begin position="136"/>
        <end position="167"/>
    </location>
</feature>
<dbReference type="RefSeq" id="WP_344473131.1">
    <property type="nucleotide sequence ID" value="NZ_BAAASB010000002.1"/>
</dbReference>
<keyword evidence="3" id="KW-1185">Reference proteome</keyword>
<gene>
    <name evidence="2" type="ORF">ACFPRH_24170</name>
</gene>
<name>A0ABW0AM30_9ACTN</name>
<dbReference type="Proteomes" id="UP001596160">
    <property type="component" value="Unassembled WGS sequence"/>
</dbReference>
<feature type="compositionally biased region" description="Basic and acidic residues" evidence="1">
    <location>
        <begin position="154"/>
        <end position="167"/>
    </location>
</feature>